<comment type="caution">
    <text evidence="1">The sequence shown here is derived from an EMBL/GenBank/DDBJ whole genome shotgun (WGS) entry which is preliminary data.</text>
</comment>
<gene>
    <name evidence="1" type="ORF">GCM10023091_33430</name>
</gene>
<dbReference type="InterPro" id="IPR017946">
    <property type="entry name" value="PLC-like_Pdiesterase_TIM-brl"/>
</dbReference>
<proteinExistence type="predicted"/>
<accession>A0ABP8M721</accession>
<dbReference type="InterPro" id="IPR039559">
    <property type="entry name" value="AIM6_PI-PLC-like_dom"/>
</dbReference>
<evidence type="ECO:0008006" key="3">
    <source>
        <dbReference type="Google" id="ProtNLM"/>
    </source>
</evidence>
<organism evidence="1 2">
    <name type="scientific">Ravibacter arvi</name>
    <dbReference type="NCBI Taxonomy" id="2051041"/>
    <lineage>
        <taxon>Bacteria</taxon>
        <taxon>Pseudomonadati</taxon>
        <taxon>Bacteroidota</taxon>
        <taxon>Cytophagia</taxon>
        <taxon>Cytophagales</taxon>
        <taxon>Spirosomataceae</taxon>
        <taxon>Ravibacter</taxon>
    </lineage>
</organism>
<sequence>MVNGKPLTGFRDKQVAAIKFDKNPDLAIRLPENMKPFHTNQNRLSVATCIFLLSGCISGFAQNRTMSRAHSHNEYLQQQPFRSAYNHGFGSVEADLFYRNDSLFVAHEKREISPDRTFESLYLDPIIRICRENNGNIAADSSRRLQLLIDMKTPYGETLALLVRKLAPYREFLSPAGKVKIVVSGNTPPPSAFGQYPDYIFFDGRPEIDYPAPALARLGLISQTFRKYSNWDGDGQIPAEDLAKLQKIVGEAHKKGKPFRFWASPDNKNTWKTLLMIGADFLNTDKIEELSAFLAAPGN</sequence>
<keyword evidence="2" id="KW-1185">Reference proteome</keyword>
<dbReference type="CDD" id="cd08577">
    <property type="entry name" value="PI-PLCc_GDPD_SF_unchar3"/>
    <property type="match status" value="1"/>
</dbReference>
<evidence type="ECO:0000313" key="2">
    <source>
        <dbReference type="Proteomes" id="UP001501508"/>
    </source>
</evidence>
<dbReference type="Pfam" id="PF13653">
    <property type="entry name" value="GDPD_2"/>
    <property type="match status" value="1"/>
</dbReference>
<dbReference type="Proteomes" id="UP001501508">
    <property type="component" value="Unassembled WGS sequence"/>
</dbReference>
<protein>
    <recommendedName>
        <fullName evidence="3">Alkaline phosphatase</fullName>
    </recommendedName>
</protein>
<dbReference type="SUPFAM" id="SSF51695">
    <property type="entry name" value="PLC-like phosphodiesterases"/>
    <property type="match status" value="1"/>
</dbReference>
<evidence type="ECO:0000313" key="1">
    <source>
        <dbReference type="EMBL" id="GAA4443960.1"/>
    </source>
</evidence>
<name>A0ABP8M721_9BACT</name>
<reference evidence="2" key="1">
    <citation type="journal article" date="2019" name="Int. J. Syst. Evol. Microbiol.">
        <title>The Global Catalogue of Microorganisms (GCM) 10K type strain sequencing project: providing services to taxonomists for standard genome sequencing and annotation.</title>
        <authorList>
            <consortium name="The Broad Institute Genomics Platform"/>
            <consortium name="The Broad Institute Genome Sequencing Center for Infectious Disease"/>
            <person name="Wu L."/>
            <person name="Ma J."/>
        </authorList>
    </citation>
    <scope>NUCLEOTIDE SEQUENCE [LARGE SCALE GENOMIC DNA]</scope>
    <source>
        <strain evidence="2">JCM 31920</strain>
    </source>
</reference>
<dbReference type="EMBL" id="BAABEY010000030">
    <property type="protein sequence ID" value="GAA4443960.1"/>
    <property type="molecule type" value="Genomic_DNA"/>
</dbReference>